<proteinExistence type="predicted"/>
<organism evidence="1">
    <name type="scientific">Candidatus Nitrotoga fabula</name>
    <dbReference type="NCBI Taxonomy" id="2182327"/>
    <lineage>
        <taxon>Bacteria</taxon>
        <taxon>Pseudomonadati</taxon>
        <taxon>Pseudomonadota</taxon>
        <taxon>Betaproteobacteria</taxon>
        <taxon>Nitrosomonadales</taxon>
        <taxon>Gallionellaceae</taxon>
        <taxon>Candidatus Nitrotoga</taxon>
    </lineage>
</organism>
<dbReference type="AlphaFoldDB" id="A0A2X0SI12"/>
<protein>
    <submittedName>
        <fullName evidence="1">Uncharacterized protein</fullName>
    </submittedName>
</protein>
<sequence>MSWTVRICAWALPVLARIVKISVHVMRAIIVSPIVDIF</sequence>
<dbReference type="EMBL" id="LS423452">
    <property type="protein sequence ID" value="SPS05456.1"/>
    <property type="molecule type" value="Genomic_DNA"/>
</dbReference>
<gene>
    <name evidence="1" type="ORF">NITFAB_1046</name>
</gene>
<accession>A0A2X0SI12</accession>
<reference evidence="1" key="1">
    <citation type="submission" date="2018-05" db="EMBL/GenBank/DDBJ databases">
        <authorList>
            <person name="Lanie J.A."/>
            <person name="Ng W.-L."/>
            <person name="Kazmierczak K.M."/>
            <person name="Andrzejewski T.M."/>
            <person name="Davidsen T.M."/>
            <person name="Wayne K.J."/>
            <person name="Tettelin H."/>
            <person name="Glass J.I."/>
            <person name="Rusch D."/>
            <person name="Podicherti R."/>
            <person name="Tsui H.-C.T."/>
            <person name="Winkler M.E."/>
        </authorList>
    </citation>
    <scope>NUCLEOTIDE SEQUENCE</scope>
    <source>
        <strain evidence="1">KNB</strain>
    </source>
</reference>
<evidence type="ECO:0000313" key="1">
    <source>
        <dbReference type="EMBL" id="SPS05456.1"/>
    </source>
</evidence>
<name>A0A2X0SI12_9PROT</name>